<evidence type="ECO:0000256" key="1">
    <source>
        <dbReference type="SAM" id="Phobius"/>
    </source>
</evidence>
<dbReference type="EMBL" id="CALNXK010000170">
    <property type="protein sequence ID" value="CAH3172129.1"/>
    <property type="molecule type" value="Genomic_DNA"/>
</dbReference>
<protein>
    <submittedName>
        <fullName evidence="2">Uncharacterized protein</fullName>
    </submittedName>
</protein>
<dbReference type="Proteomes" id="UP001159405">
    <property type="component" value="Unassembled WGS sequence"/>
</dbReference>
<keyword evidence="1" id="KW-1133">Transmembrane helix</keyword>
<comment type="caution">
    <text evidence="2">The sequence shown here is derived from an EMBL/GenBank/DDBJ whole genome shotgun (WGS) entry which is preliminary data.</text>
</comment>
<proteinExistence type="predicted"/>
<reference evidence="2 3" key="1">
    <citation type="submission" date="2022-05" db="EMBL/GenBank/DDBJ databases">
        <authorList>
            <consortium name="Genoscope - CEA"/>
            <person name="William W."/>
        </authorList>
    </citation>
    <scope>NUCLEOTIDE SEQUENCE [LARGE SCALE GENOMIC DNA]</scope>
</reference>
<sequence>MYIGTGVAAGIVIIIVALVLAYFIMARKKRRRDELESMPKGVGNPVFDTDDGQQPLEDFFMSDVDTNMFATDDNFRIVTNKPGAISMDNPLYLSDPYQDEVEC</sequence>
<keyword evidence="1" id="KW-0812">Transmembrane</keyword>
<keyword evidence="1" id="KW-0472">Membrane</keyword>
<gene>
    <name evidence="2" type="ORF">PLOB_00012705</name>
</gene>
<feature type="transmembrane region" description="Helical" evidence="1">
    <location>
        <begin position="6"/>
        <end position="25"/>
    </location>
</feature>
<evidence type="ECO:0000313" key="2">
    <source>
        <dbReference type="EMBL" id="CAH3172129.1"/>
    </source>
</evidence>
<organism evidence="2 3">
    <name type="scientific">Porites lobata</name>
    <dbReference type="NCBI Taxonomy" id="104759"/>
    <lineage>
        <taxon>Eukaryota</taxon>
        <taxon>Metazoa</taxon>
        <taxon>Cnidaria</taxon>
        <taxon>Anthozoa</taxon>
        <taxon>Hexacorallia</taxon>
        <taxon>Scleractinia</taxon>
        <taxon>Fungiina</taxon>
        <taxon>Poritidae</taxon>
        <taxon>Porites</taxon>
    </lineage>
</organism>
<name>A0ABN8R3U4_9CNID</name>
<keyword evidence="3" id="KW-1185">Reference proteome</keyword>
<accession>A0ABN8R3U4</accession>
<evidence type="ECO:0000313" key="3">
    <source>
        <dbReference type="Proteomes" id="UP001159405"/>
    </source>
</evidence>